<dbReference type="Gene3D" id="2.130.10.10">
    <property type="entry name" value="YVTN repeat-like/Quinoprotein amine dehydrogenase"/>
    <property type="match status" value="1"/>
</dbReference>
<gene>
    <name evidence="1" type="ORF">HHUSO_G24372</name>
</gene>
<evidence type="ECO:0000313" key="1">
    <source>
        <dbReference type="EMBL" id="KAK6474982.1"/>
    </source>
</evidence>
<dbReference type="InterPro" id="IPR036322">
    <property type="entry name" value="WD40_repeat_dom_sf"/>
</dbReference>
<proteinExistence type="predicted"/>
<sequence>MPVYMRKSLLQIPSPSEEACSVDEEEAFLKDPEQIQDELPQPFRMISKLINTLIDDAWSTIQNRTQIKLAQQLKKQSPVLEATGQIQISGKTNCLASSDDGEYVFAGVSKGLCVFSALTNLAVSAWEEEDVEVTSLCVTCLGGQMYLIATVDDMGIARLLVYFSNFITLIKVINEPEDISRRNLCTKFELSRGGDFAGVMLEGNGESWLEVYRFPKDSWLRELELTQTTSQKQQTADSQDGVLTETVPHISSVGDLKLSPSVIIMKIKPPKSISGTSLKSPFEVLQKTEDGNVIGSGQNHMISSRQWEEQETIFQSVYKKYLDTVESKKTEDKPCEGTFDFLLPGGLLPMFGEVKGPTGVPVAISLWWSGNHDLLKYLLVRPTKDKNDKTEVEPKPDVVWPNARPILCSAVSRCTKYIALGLTEGLLTVWDAYLGLPLSVLSIPRDSDIRHVQFMEPHTVNKDNVTCSTFQVNPKTQVLVSCKDGASHVVVSVRGRDTTVTRLTERSEDQSSLPSAIQSIPFQPNLVLFMSRNGTIALMDSTDGALICNFGLPALHALATPWDPVFLLDPERQSLFIRGDKKLSPDELLEGKEAASSLFIFNFNQFSFMESYRDTQTSVQAAKHPGTWEERCELYLQDRLHSLGDRNKAMAECWNQLQQHAASVRQRQEKHLNRTAVTQRSQIQSTRVKQGAKACIKVIQ</sequence>
<dbReference type="EMBL" id="JAHFZB010000024">
    <property type="protein sequence ID" value="KAK6474982.1"/>
    <property type="molecule type" value="Genomic_DNA"/>
</dbReference>
<dbReference type="PANTHER" id="PTHR12219">
    <property type="entry name" value="NADH-UBIQUINONE OXIDOREDUCTASE"/>
    <property type="match status" value="1"/>
</dbReference>
<organism evidence="1 2">
    <name type="scientific">Huso huso</name>
    <name type="common">Beluga</name>
    <name type="synonym">Acipenser huso</name>
    <dbReference type="NCBI Taxonomy" id="61971"/>
    <lineage>
        <taxon>Eukaryota</taxon>
        <taxon>Metazoa</taxon>
        <taxon>Chordata</taxon>
        <taxon>Craniata</taxon>
        <taxon>Vertebrata</taxon>
        <taxon>Euteleostomi</taxon>
        <taxon>Actinopterygii</taxon>
        <taxon>Chondrostei</taxon>
        <taxon>Acipenseriformes</taxon>
        <taxon>Acipenseridae</taxon>
        <taxon>Huso</taxon>
    </lineage>
</organism>
<dbReference type="Proteomes" id="UP001369086">
    <property type="component" value="Unassembled WGS sequence"/>
</dbReference>
<dbReference type="SUPFAM" id="SSF50978">
    <property type="entry name" value="WD40 repeat-like"/>
    <property type="match status" value="1"/>
</dbReference>
<protein>
    <submittedName>
        <fullName evidence="1">WD repeat-containing protein 93-like</fullName>
    </submittedName>
</protein>
<dbReference type="Pfam" id="PF21030">
    <property type="entry name" value="WDR93"/>
    <property type="match status" value="1"/>
</dbReference>
<comment type="caution">
    <text evidence="1">The sequence shown here is derived from an EMBL/GenBank/DDBJ whole genome shotgun (WGS) entry which is preliminary data.</text>
</comment>
<reference evidence="1 2" key="1">
    <citation type="submission" date="2021-05" db="EMBL/GenBank/DDBJ databases">
        <authorList>
            <person name="Zahm M."/>
            <person name="Klopp C."/>
            <person name="Cabau C."/>
            <person name="Kuhl H."/>
            <person name="Suciu R."/>
            <person name="Ciorpac M."/>
            <person name="Holostenco D."/>
            <person name="Gessner J."/>
            <person name="Wuertz S."/>
            <person name="Hohne C."/>
            <person name="Stock M."/>
            <person name="Gislard M."/>
            <person name="Lluch J."/>
            <person name="Milhes M."/>
            <person name="Lampietro C."/>
            <person name="Lopez Roques C."/>
            <person name="Donnadieu C."/>
            <person name="Du K."/>
            <person name="Schartl M."/>
            <person name="Guiguen Y."/>
        </authorList>
    </citation>
    <scope>NUCLEOTIDE SEQUENCE [LARGE SCALE GENOMIC DNA]</scope>
    <source>
        <strain evidence="1">Hh-F2</strain>
        <tissue evidence="1">Blood</tissue>
    </source>
</reference>
<dbReference type="InterPro" id="IPR015943">
    <property type="entry name" value="WD40/YVTN_repeat-like_dom_sf"/>
</dbReference>
<accession>A0ABR0YQW2</accession>
<name>A0ABR0YQW2_HUSHU</name>
<dbReference type="PANTHER" id="PTHR12219:SF17">
    <property type="entry name" value="WD REPEAT-CONTAINING PROTEIN 93"/>
    <property type="match status" value="1"/>
</dbReference>
<evidence type="ECO:0000313" key="2">
    <source>
        <dbReference type="Proteomes" id="UP001369086"/>
    </source>
</evidence>
<dbReference type="InterPro" id="IPR006885">
    <property type="entry name" value="NADH_UbQ_FeS_4_mit-like"/>
</dbReference>
<dbReference type="InterPro" id="IPR049547">
    <property type="entry name" value="WDR93_beta-prop"/>
</dbReference>
<keyword evidence="2" id="KW-1185">Reference proteome</keyword>